<dbReference type="EMBL" id="AUWU02000003">
    <property type="protein sequence ID" value="KAH0575670.1"/>
    <property type="molecule type" value="Genomic_DNA"/>
</dbReference>
<organism evidence="1">
    <name type="scientific">Spironucleus salmonicida</name>
    <dbReference type="NCBI Taxonomy" id="348837"/>
    <lineage>
        <taxon>Eukaryota</taxon>
        <taxon>Metamonada</taxon>
        <taxon>Diplomonadida</taxon>
        <taxon>Hexamitidae</taxon>
        <taxon>Hexamitinae</taxon>
        <taxon>Spironucleus</taxon>
    </lineage>
</organism>
<dbReference type="EMBL" id="KI546046">
    <property type="protein sequence ID" value="EST47179.1"/>
    <property type="molecule type" value="Genomic_DNA"/>
</dbReference>
<gene>
    <name evidence="1" type="ORF">SS50377_12690</name>
    <name evidence="2" type="ORF">SS50377_23310</name>
</gene>
<reference evidence="2" key="2">
    <citation type="submission" date="2020-12" db="EMBL/GenBank/DDBJ databases">
        <title>New Spironucleus salmonicida genome in near-complete chromosomes.</title>
        <authorList>
            <person name="Xu F."/>
            <person name="Kurt Z."/>
            <person name="Jimenez-Gonzalez A."/>
            <person name="Astvaldsson A."/>
            <person name="Andersson J.O."/>
            <person name="Svard S.G."/>
        </authorList>
    </citation>
    <scope>NUCLEOTIDE SEQUENCE</scope>
    <source>
        <strain evidence="2">ATCC 50377</strain>
    </source>
</reference>
<evidence type="ECO:0000313" key="3">
    <source>
        <dbReference type="Proteomes" id="UP000018208"/>
    </source>
</evidence>
<protein>
    <submittedName>
        <fullName evidence="1">Uncharacterized protein</fullName>
    </submittedName>
</protein>
<keyword evidence="3" id="KW-1185">Reference proteome</keyword>
<evidence type="ECO:0000313" key="1">
    <source>
        <dbReference type="EMBL" id="EST47179.1"/>
    </source>
</evidence>
<dbReference type="AlphaFoldDB" id="V6M1W4"/>
<accession>V6M1W4</accession>
<proteinExistence type="predicted"/>
<sequence>MNNNLQQILSDLKNNQQLALQQLLALLGAGIKQHELSSRLFAKFISSTDMPKTPLSKVSPGKRLSLPDVNISLSKSIQNKTVFLHKEFEALDILLTNELSEVIVSDDEIRQGHDIEEIYNFELPSMDIDQNNELVDHDMIARHGQDLFDQQISKLQLTDDQVTESGFTVIKKKQISTKLQFDDKIIIQLDFQNQNFLNLTLEPKEPNILHDCNWQKYIEQISEQIEEEFLSMIIQNSQYEDNDSIQDNFQSLDTIDNPLAFSTNLNDQFVINKGESMKFSEITENKNQIFMQILNNYKQKEIDVRQLQNGDLLLTGK</sequence>
<name>V6M1W4_9EUKA</name>
<evidence type="ECO:0000313" key="2">
    <source>
        <dbReference type="EMBL" id="KAH0575670.1"/>
    </source>
</evidence>
<dbReference type="Proteomes" id="UP000018208">
    <property type="component" value="Unassembled WGS sequence"/>
</dbReference>
<reference evidence="1 2" key="1">
    <citation type="journal article" date="2014" name="PLoS Genet.">
        <title>The Genome of Spironucleus salmonicida Highlights a Fish Pathogen Adapted to Fluctuating Environments.</title>
        <authorList>
            <person name="Xu F."/>
            <person name="Jerlstrom-Hultqvist J."/>
            <person name="Einarsson E."/>
            <person name="Astvaldsson A."/>
            <person name="Svard S.G."/>
            <person name="Andersson J.O."/>
        </authorList>
    </citation>
    <scope>NUCLEOTIDE SEQUENCE</scope>
    <source>
        <strain evidence="2">ATCC 50377</strain>
    </source>
</reference>
<dbReference type="VEuPathDB" id="GiardiaDB:SS50377_23310"/>